<evidence type="ECO:0000256" key="5">
    <source>
        <dbReference type="ARBA" id="ARBA00023242"/>
    </source>
</evidence>
<dbReference type="Pfam" id="PF00645">
    <property type="entry name" value="zf-PARP"/>
    <property type="match status" value="1"/>
</dbReference>
<dbReference type="PANTHER" id="PTHR12083">
    <property type="entry name" value="BIFUNCTIONAL POLYNUCLEOTIDE PHOSPHATASE/KINASE"/>
    <property type="match status" value="1"/>
</dbReference>
<organism evidence="9 10">
    <name type="scientific">Symbiodinium microadriaticum</name>
    <name type="common">Dinoflagellate</name>
    <name type="synonym">Zooxanthella microadriatica</name>
    <dbReference type="NCBI Taxonomy" id="2951"/>
    <lineage>
        <taxon>Eukaryota</taxon>
        <taxon>Sar</taxon>
        <taxon>Alveolata</taxon>
        <taxon>Dinophyceae</taxon>
        <taxon>Suessiales</taxon>
        <taxon>Symbiodiniaceae</taxon>
        <taxon>Symbiodinium</taxon>
    </lineage>
</organism>
<evidence type="ECO:0000256" key="2">
    <source>
        <dbReference type="ARBA" id="ARBA00022723"/>
    </source>
</evidence>
<feature type="domain" description="PARP-type" evidence="7">
    <location>
        <begin position="6"/>
        <end position="110"/>
    </location>
</feature>
<dbReference type="Proteomes" id="UP000186817">
    <property type="component" value="Unassembled WGS sequence"/>
</dbReference>
<gene>
    <name evidence="9" type="primary">Parp</name>
    <name evidence="9" type="ORF">AK812_SmicGene38421</name>
</gene>
<dbReference type="OrthoDB" id="429950at2759"/>
<dbReference type="SMART" id="SM01335">
    <property type="entry name" value="PADR1"/>
    <property type="match status" value="1"/>
</dbReference>
<dbReference type="InterPro" id="IPR001510">
    <property type="entry name" value="Znf_PARP"/>
</dbReference>
<evidence type="ECO:0000256" key="1">
    <source>
        <dbReference type="ARBA" id="ARBA00004123"/>
    </source>
</evidence>
<dbReference type="SMART" id="SM01336">
    <property type="entry name" value="zf-PARP"/>
    <property type="match status" value="1"/>
</dbReference>
<dbReference type="InterPro" id="IPR003034">
    <property type="entry name" value="SAP_dom"/>
</dbReference>
<keyword evidence="4" id="KW-0862">Zinc</keyword>
<dbReference type="GO" id="GO:0006281">
    <property type="term" value="P:DNA repair"/>
    <property type="evidence" value="ECO:0007669"/>
    <property type="project" value="TreeGrafter"/>
</dbReference>
<protein>
    <submittedName>
        <fullName evidence="9">Poly [ADP-ribose] polymerase</fullName>
    </submittedName>
</protein>
<dbReference type="PROSITE" id="PS50800">
    <property type="entry name" value="SAP"/>
    <property type="match status" value="1"/>
</dbReference>
<sequence length="257" mass="28373">MPSFQFEVEYSKSGRAACKQCKEKIDKDAVRIGVKMAVDMEGAAGADAAERQKGHAAEATKWHHAGCFPKIKKPAWFRQHLPENDEDITGFDSLRQEDQDRVKEVLKTCRGEDVRDGKRKPDASDRPSKKAKVAEEGKAREDAEASALSAQQREAIDTLKAELSKKSVAALGCMLHKNGLPKSGRKEELLERVAEAKALGVPPVCPTCDKAKLRFSRVSGDFSCPGFFDDEAKRHKRCKGPSAEAMLVRTCWQEMGA</sequence>
<dbReference type="Gene3D" id="3.30.1740.10">
    <property type="entry name" value="Zinc finger, PARP-type"/>
    <property type="match status" value="1"/>
</dbReference>
<keyword evidence="5" id="KW-0539">Nucleus</keyword>
<evidence type="ECO:0000313" key="10">
    <source>
        <dbReference type="Proteomes" id="UP000186817"/>
    </source>
</evidence>
<name>A0A1Q9CDU1_SYMMI</name>
<feature type="compositionally biased region" description="Basic and acidic residues" evidence="6">
    <location>
        <begin position="112"/>
        <end position="143"/>
    </location>
</feature>
<evidence type="ECO:0000256" key="4">
    <source>
        <dbReference type="ARBA" id="ARBA00022833"/>
    </source>
</evidence>
<keyword evidence="3" id="KW-0863">Zinc-finger</keyword>
<evidence type="ECO:0000256" key="6">
    <source>
        <dbReference type="SAM" id="MobiDB-lite"/>
    </source>
</evidence>
<dbReference type="GO" id="GO:0005634">
    <property type="term" value="C:nucleus"/>
    <property type="evidence" value="ECO:0007669"/>
    <property type="project" value="UniProtKB-SubCell"/>
</dbReference>
<dbReference type="EMBL" id="LSRX01001313">
    <property type="protein sequence ID" value="OLP81082.1"/>
    <property type="molecule type" value="Genomic_DNA"/>
</dbReference>
<dbReference type="InterPro" id="IPR036957">
    <property type="entry name" value="Znf_PARP_sf"/>
</dbReference>
<reference evidence="9 10" key="1">
    <citation type="submission" date="2016-02" db="EMBL/GenBank/DDBJ databases">
        <title>Genome analysis of coral dinoflagellate symbionts highlights evolutionary adaptations to a symbiotic lifestyle.</title>
        <authorList>
            <person name="Aranda M."/>
            <person name="Li Y."/>
            <person name="Liew Y.J."/>
            <person name="Baumgarten S."/>
            <person name="Simakov O."/>
            <person name="Wilson M."/>
            <person name="Piel J."/>
            <person name="Ashoor H."/>
            <person name="Bougouffa S."/>
            <person name="Bajic V.B."/>
            <person name="Ryu T."/>
            <person name="Ravasi T."/>
            <person name="Bayer T."/>
            <person name="Micklem G."/>
            <person name="Kim H."/>
            <person name="Bhak J."/>
            <person name="Lajeunesse T.C."/>
            <person name="Voolstra C.R."/>
        </authorList>
    </citation>
    <scope>NUCLEOTIDE SEQUENCE [LARGE SCALE GENOMIC DNA]</scope>
    <source>
        <strain evidence="9 10">CCMP2467</strain>
    </source>
</reference>
<dbReference type="OMA" id="CHANCFR"/>
<keyword evidence="10" id="KW-1185">Reference proteome</keyword>
<feature type="domain" description="SAP" evidence="8">
    <location>
        <begin position="163"/>
        <end position="197"/>
    </location>
</feature>
<evidence type="ECO:0000259" key="7">
    <source>
        <dbReference type="PROSITE" id="PS50064"/>
    </source>
</evidence>
<dbReference type="PANTHER" id="PTHR12083:SF9">
    <property type="entry name" value="BIFUNCTIONAL POLYNUCLEOTIDE PHOSPHATASE_KINASE"/>
    <property type="match status" value="1"/>
</dbReference>
<evidence type="ECO:0000313" key="9">
    <source>
        <dbReference type="EMBL" id="OLP81082.1"/>
    </source>
</evidence>
<evidence type="ECO:0000259" key="8">
    <source>
        <dbReference type="PROSITE" id="PS50800"/>
    </source>
</evidence>
<dbReference type="SUPFAM" id="SSF57716">
    <property type="entry name" value="Glucocorticoid receptor-like (DNA-binding domain)"/>
    <property type="match status" value="1"/>
</dbReference>
<dbReference type="AlphaFoldDB" id="A0A1Q9CDU1"/>
<proteinExistence type="predicted"/>
<dbReference type="PROSITE" id="PS50064">
    <property type="entry name" value="ZF_PARP_2"/>
    <property type="match status" value="1"/>
</dbReference>
<dbReference type="GO" id="GO:0046404">
    <property type="term" value="F:ATP-dependent polydeoxyribonucleotide 5'-hydroxyl-kinase activity"/>
    <property type="evidence" value="ECO:0007669"/>
    <property type="project" value="TreeGrafter"/>
</dbReference>
<dbReference type="GO" id="GO:0046403">
    <property type="term" value="F:polynucleotide 3'-phosphatase activity"/>
    <property type="evidence" value="ECO:0007669"/>
    <property type="project" value="TreeGrafter"/>
</dbReference>
<evidence type="ECO:0000256" key="3">
    <source>
        <dbReference type="ARBA" id="ARBA00022771"/>
    </source>
</evidence>
<dbReference type="GO" id="GO:0008270">
    <property type="term" value="F:zinc ion binding"/>
    <property type="evidence" value="ECO:0007669"/>
    <property type="project" value="UniProtKB-KW"/>
</dbReference>
<comment type="caution">
    <text evidence="9">The sequence shown here is derived from an EMBL/GenBank/DDBJ whole genome shotgun (WGS) entry which is preliminary data.</text>
</comment>
<comment type="subcellular location">
    <subcellularLocation>
        <location evidence="1">Nucleus</location>
    </subcellularLocation>
</comment>
<accession>A0A1Q9CDU1</accession>
<dbReference type="Gene3D" id="3.90.640.80">
    <property type="match status" value="1"/>
</dbReference>
<feature type="region of interest" description="Disordered" evidence="6">
    <location>
        <begin position="112"/>
        <end position="149"/>
    </location>
</feature>
<dbReference type="GO" id="GO:0003690">
    <property type="term" value="F:double-stranded DNA binding"/>
    <property type="evidence" value="ECO:0007669"/>
    <property type="project" value="TreeGrafter"/>
</dbReference>
<keyword evidence="2" id="KW-0479">Metal-binding</keyword>